<feature type="non-terminal residue" evidence="3">
    <location>
        <position position="1"/>
    </location>
</feature>
<evidence type="ECO:0000313" key="4">
    <source>
        <dbReference type="Proteomes" id="UP000317716"/>
    </source>
</evidence>
<organism evidence="3 4">
    <name type="scientific">Eiseniibacteriota bacterium</name>
    <dbReference type="NCBI Taxonomy" id="2212470"/>
    <lineage>
        <taxon>Bacteria</taxon>
        <taxon>Candidatus Eiseniibacteriota</taxon>
    </lineage>
</organism>
<dbReference type="InterPro" id="IPR011059">
    <property type="entry name" value="Metal-dep_hydrolase_composite"/>
</dbReference>
<dbReference type="Pfam" id="PF07969">
    <property type="entry name" value="Amidohydro_3"/>
    <property type="match status" value="1"/>
</dbReference>
<evidence type="ECO:0000256" key="1">
    <source>
        <dbReference type="SAM" id="MobiDB-lite"/>
    </source>
</evidence>
<dbReference type="AlphaFoldDB" id="A0A538SAU8"/>
<keyword evidence="3" id="KW-0378">Hydrolase</keyword>
<feature type="region of interest" description="Disordered" evidence="1">
    <location>
        <begin position="53"/>
        <end position="73"/>
    </location>
</feature>
<comment type="caution">
    <text evidence="3">The sequence shown here is derived from an EMBL/GenBank/DDBJ whole genome shotgun (WGS) entry which is preliminary data.</text>
</comment>
<reference evidence="3 4" key="1">
    <citation type="journal article" date="2019" name="Nat. Microbiol.">
        <title>Mediterranean grassland soil C-N compound turnover is dependent on rainfall and depth, and is mediated by genomically divergent microorganisms.</title>
        <authorList>
            <person name="Diamond S."/>
            <person name="Andeer P.F."/>
            <person name="Li Z."/>
            <person name="Crits-Christoph A."/>
            <person name="Burstein D."/>
            <person name="Anantharaman K."/>
            <person name="Lane K.R."/>
            <person name="Thomas B.C."/>
            <person name="Pan C."/>
            <person name="Northen T.R."/>
            <person name="Banfield J.F."/>
        </authorList>
    </citation>
    <scope>NUCLEOTIDE SEQUENCE [LARGE SCALE GENOMIC DNA]</scope>
    <source>
        <strain evidence="3">WS_2</strain>
    </source>
</reference>
<proteinExistence type="predicted"/>
<dbReference type="Proteomes" id="UP000317716">
    <property type="component" value="Unassembled WGS sequence"/>
</dbReference>
<feature type="domain" description="Amidohydrolase 3" evidence="2">
    <location>
        <begin position="5"/>
        <end position="49"/>
    </location>
</feature>
<name>A0A538SAU8_UNCEI</name>
<evidence type="ECO:0000313" key="3">
    <source>
        <dbReference type="EMBL" id="TMQ48499.1"/>
    </source>
</evidence>
<dbReference type="EMBL" id="VBOS01000478">
    <property type="protein sequence ID" value="TMQ48499.1"/>
    <property type="molecule type" value="Genomic_DNA"/>
</dbReference>
<protein>
    <submittedName>
        <fullName evidence="3">Amidohydrolase</fullName>
    </submittedName>
</protein>
<sequence length="73" mass="7568">AGWDTELGALRPGYIADLVVWNADLERIAPEHLPDARPVATVLGGQVVHRQEAGAAARAGEAAPAHPRAAEPA</sequence>
<dbReference type="SUPFAM" id="SSF51338">
    <property type="entry name" value="Composite domain of metallo-dependent hydrolases"/>
    <property type="match status" value="1"/>
</dbReference>
<dbReference type="GO" id="GO:0016810">
    <property type="term" value="F:hydrolase activity, acting on carbon-nitrogen (but not peptide) bonds"/>
    <property type="evidence" value="ECO:0007669"/>
    <property type="project" value="InterPro"/>
</dbReference>
<evidence type="ECO:0000259" key="2">
    <source>
        <dbReference type="Pfam" id="PF07969"/>
    </source>
</evidence>
<accession>A0A538SAU8</accession>
<gene>
    <name evidence="3" type="ORF">E6K72_13015</name>
</gene>
<dbReference type="InterPro" id="IPR013108">
    <property type="entry name" value="Amidohydro_3"/>
</dbReference>